<feature type="compositionally biased region" description="Low complexity" evidence="1">
    <location>
        <begin position="319"/>
        <end position="329"/>
    </location>
</feature>
<accession>A0A3A3ZBZ9</accession>
<feature type="region of interest" description="Disordered" evidence="1">
    <location>
        <begin position="233"/>
        <end position="261"/>
    </location>
</feature>
<feature type="compositionally biased region" description="Basic and acidic residues" evidence="1">
    <location>
        <begin position="392"/>
        <end position="405"/>
    </location>
</feature>
<comment type="caution">
    <text evidence="2">The sequence shown here is derived from an EMBL/GenBank/DDBJ whole genome shotgun (WGS) entry which is preliminary data.</text>
</comment>
<feature type="compositionally biased region" description="Basic and acidic residues" evidence="1">
    <location>
        <begin position="373"/>
        <end position="384"/>
    </location>
</feature>
<feature type="non-terminal residue" evidence="2">
    <location>
        <position position="441"/>
    </location>
</feature>
<protein>
    <submittedName>
        <fullName evidence="2">DUF222 domain-containing protein</fullName>
    </submittedName>
</protein>
<evidence type="ECO:0000313" key="3">
    <source>
        <dbReference type="Proteomes" id="UP000265614"/>
    </source>
</evidence>
<feature type="region of interest" description="Disordered" evidence="1">
    <location>
        <begin position="315"/>
        <end position="425"/>
    </location>
</feature>
<evidence type="ECO:0000313" key="2">
    <source>
        <dbReference type="EMBL" id="RJK92650.1"/>
    </source>
</evidence>
<proteinExistence type="predicted"/>
<sequence length="441" mass="44717">MAAGVEQVVGSPVAAALGEVAAVLGSVSLVTSDPRSVTACDGLPGGAGGAGAGGAVWQVPTGELSQVAAAVLGLRARLDAVLLAVVREADVRGLHAAVGAGSTARWLAGVARWEPAEARGFVADAAALAPGFGAAPLQVDAPGVESDERVEGESESELAEGVLPPEGAVVGAQLALGRVDRSRAQAVLRAVRALPHDASPVERVRAEVLLADCARDLTVRQVGRAGRRLAEALAGRRPDRDDPGDDPAGALPSEGPLDEGERVAARRAEELAAELYEQRRVWWRRRGDGSVEGGFRLDPVSAAPVVVLLEAAARRPDTAADGTSGADADGVGDGGDAGDAGDADVPGGGCATSSSGRARESGQAGQGGPPDPQQERRPPDHHVDDDDDGDESEQRDSGGRDSRDGDGDDGEAVDGGSGVLDRRTRAQRAADVLVQLCTWAL</sequence>
<evidence type="ECO:0000256" key="1">
    <source>
        <dbReference type="SAM" id="MobiDB-lite"/>
    </source>
</evidence>
<dbReference type="Proteomes" id="UP000265614">
    <property type="component" value="Unassembled WGS sequence"/>
</dbReference>
<dbReference type="EMBL" id="QZEZ01000013">
    <property type="protein sequence ID" value="RJK92650.1"/>
    <property type="molecule type" value="Genomic_DNA"/>
</dbReference>
<name>A0A3A3ZBZ9_9ACTN</name>
<keyword evidence="3" id="KW-1185">Reference proteome</keyword>
<reference evidence="2 3" key="1">
    <citation type="submission" date="2018-09" db="EMBL/GenBank/DDBJ databases">
        <title>YIM 75000 draft genome.</title>
        <authorList>
            <person name="Tang S."/>
            <person name="Feng Y."/>
        </authorList>
    </citation>
    <scope>NUCLEOTIDE SEQUENCE [LARGE SCALE GENOMIC DNA]</scope>
    <source>
        <strain evidence="2 3">YIM 75000</strain>
    </source>
</reference>
<dbReference type="AlphaFoldDB" id="A0A3A3ZBZ9"/>
<gene>
    <name evidence="2" type="ORF">D5H78_18645</name>
</gene>
<organism evidence="2 3">
    <name type="scientific">Vallicoccus soli</name>
    <dbReference type="NCBI Taxonomy" id="2339232"/>
    <lineage>
        <taxon>Bacteria</taxon>
        <taxon>Bacillati</taxon>
        <taxon>Actinomycetota</taxon>
        <taxon>Actinomycetes</taxon>
        <taxon>Motilibacterales</taxon>
        <taxon>Vallicoccaceae</taxon>
        <taxon>Vallicoccus</taxon>
    </lineage>
</organism>